<dbReference type="AlphaFoldDB" id="A0A4U5QH22"/>
<feature type="compositionally biased region" description="Polar residues" evidence="1">
    <location>
        <begin position="114"/>
        <end position="136"/>
    </location>
</feature>
<comment type="caution">
    <text evidence="2">The sequence shown here is derived from an EMBL/GenBank/DDBJ whole genome shotgun (WGS) entry which is preliminary data.</text>
</comment>
<organism evidence="2">
    <name type="scientific">Populus alba</name>
    <name type="common">White poplar</name>
    <dbReference type="NCBI Taxonomy" id="43335"/>
    <lineage>
        <taxon>Eukaryota</taxon>
        <taxon>Viridiplantae</taxon>
        <taxon>Streptophyta</taxon>
        <taxon>Embryophyta</taxon>
        <taxon>Tracheophyta</taxon>
        <taxon>Spermatophyta</taxon>
        <taxon>Magnoliopsida</taxon>
        <taxon>eudicotyledons</taxon>
        <taxon>Gunneridae</taxon>
        <taxon>Pentapetalae</taxon>
        <taxon>rosids</taxon>
        <taxon>fabids</taxon>
        <taxon>Malpighiales</taxon>
        <taxon>Salicaceae</taxon>
        <taxon>Saliceae</taxon>
        <taxon>Populus</taxon>
    </lineage>
</organism>
<dbReference type="EMBL" id="RCHU01000273">
    <property type="protein sequence ID" value="TKS09431.1"/>
    <property type="molecule type" value="Genomic_DNA"/>
</dbReference>
<evidence type="ECO:0000256" key="1">
    <source>
        <dbReference type="SAM" id="MobiDB-lite"/>
    </source>
</evidence>
<feature type="region of interest" description="Disordered" evidence="1">
    <location>
        <begin position="114"/>
        <end position="137"/>
    </location>
</feature>
<proteinExistence type="predicted"/>
<protein>
    <submittedName>
        <fullName evidence="2">Uncharacterized protein</fullName>
    </submittedName>
</protein>
<dbReference type="PANTHER" id="PTHR34222:SF79">
    <property type="entry name" value="RETROVIRUS-RELATED POL POLYPROTEIN FROM TRANSPOSON TNT 1-94"/>
    <property type="match status" value="1"/>
</dbReference>
<accession>A0A4U5QH22</accession>
<gene>
    <name evidence="2" type="ORF">D5086_0000093610</name>
</gene>
<sequence length="212" mass="23452">MGVQRDAIEALAIRPGQVASSRSNSFNRKPLHCSYCDNDHHVRDTCWKLHGYPPGHPKHKTNHFNCQGNRPPYNKSTHPSANYVKEGPTRQEMQSVMNGFSDLQFQQILSIMNNNGTKQSPQPQANTAAYSPTSSPVLPLSIPDAPTVDFHVSNLASPPTVPPNFSPSVPSNITQSSPPLIPVQPLRRSQRHHSPPLALRDYICNQVMSPKP</sequence>
<name>A0A4U5QH22_POPAL</name>
<feature type="region of interest" description="Disordered" evidence="1">
    <location>
        <begin position="159"/>
        <end position="196"/>
    </location>
</feature>
<evidence type="ECO:0000313" key="2">
    <source>
        <dbReference type="EMBL" id="TKS09431.1"/>
    </source>
</evidence>
<reference evidence="2" key="1">
    <citation type="submission" date="2018-10" db="EMBL/GenBank/DDBJ databases">
        <title>Population genomic analysis revealed the cold adaptation of white poplar.</title>
        <authorList>
            <person name="Liu Y.-J."/>
        </authorList>
    </citation>
    <scope>NUCLEOTIDE SEQUENCE [LARGE SCALE GENOMIC DNA]</scope>
    <source>
        <strain evidence="2">PAL-ZL1</strain>
    </source>
</reference>
<dbReference type="PANTHER" id="PTHR34222">
    <property type="entry name" value="GAG_PRE-INTEGRS DOMAIN-CONTAINING PROTEIN"/>
    <property type="match status" value="1"/>
</dbReference>